<feature type="region of interest" description="Disordered" evidence="1">
    <location>
        <begin position="69"/>
        <end position="89"/>
    </location>
</feature>
<dbReference type="Proteomes" id="UP000059680">
    <property type="component" value="Chromosome 2"/>
</dbReference>
<keyword evidence="3" id="KW-1185">Reference proteome</keyword>
<dbReference type="EMBL" id="AP014958">
    <property type="protein sequence ID" value="BAS81136.1"/>
    <property type="molecule type" value="Genomic_DNA"/>
</dbReference>
<reference evidence="2 3" key="2">
    <citation type="journal article" date="2013" name="Plant Cell Physiol.">
        <title>Rice Annotation Project Database (RAP-DB): an integrative and interactive database for rice genomics.</title>
        <authorList>
            <person name="Sakai H."/>
            <person name="Lee S.S."/>
            <person name="Tanaka T."/>
            <person name="Numa H."/>
            <person name="Kim J."/>
            <person name="Kawahara Y."/>
            <person name="Wakimoto H."/>
            <person name="Yang C.C."/>
            <person name="Iwamoto M."/>
            <person name="Abe T."/>
            <person name="Yamada Y."/>
            <person name="Muto A."/>
            <person name="Inokuchi H."/>
            <person name="Ikemura T."/>
            <person name="Matsumoto T."/>
            <person name="Sasaki T."/>
            <person name="Itoh T."/>
        </authorList>
    </citation>
    <scope>NUCLEOTIDE SEQUENCE [LARGE SCALE GENOMIC DNA]</scope>
    <source>
        <strain evidence="3">cv. Nipponbare</strain>
    </source>
</reference>
<sequence length="113" mass="11983">MLRTGIPSGRDPFIPLLIQIVAIPDHARPEQQQQPLQDTVPLQRARMADIGSGAHTRTVDALPRDRELLAGGVGTGAGEEEDNTDAATDEEVECEGVALTTAVGAEHNEHVLG</sequence>
<feature type="compositionally biased region" description="Acidic residues" evidence="1">
    <location>
        <begin position="78"/>
        <end position="89"/>
    </location>
</feature>
<organism evidence="2 3">
    <name type="scientific">Oryza sativa subsp. japonica</name>
    <name type="common">Rice</name>
    <dbReference type="NCBI Taxonomy" id="39947"/>
    <lineage>
        <taxon>Eukaryota</taxon>
        <taxon>Viridiplantae</taxon>
        <taxon>Streptophyta</taxon>
        <taxon>Embryophyta</taxon>
        <taxon>Tracheophyta</taxon>
        <taxon>Spermatophyta</taxon>
        <taxon>Magnoliopsida</taxon>
        <taxon>Liliopsida</taxon>
        <taxon>Poales</taxon>
        <taxon>Poaceae</taxon>
        <taxon>BOP clade</taxon>
        <taxon>Oryzoideae</taxon>
        <taxon>Oryzeae</taxon>
        <taxon>Oryzinae</taxon>
        <taxon>Oryza</taxon>
        <taxon>Oryza sativa</taxon>
    </lineage>
</organism>
<evidence type="ECO:0000313" key="2">
    <source>
        <dbReference type="EMBL" id="BAS81136.1"/>
    </source>
</evidence>
<accession>A0A0P0VPZ5</accession>
<proteinExistence type="predicted"/>
<dbReference type="InParanoid" id="A0A0P0VPZ5"/>
<evidence type="ECO:0000313" key="3">
    <source>
        <dbReference type="Proteomes" id="UP000059680"/>
    </source>
</evidence>
<reference evidence="2 3" key="3">
    <citation type="journal article" date="2013" name="Rice">
        <title>Improvement of the Oryza sativa Nipponbare reference genome using next generation sequence and optical map data.</title>
        <authorList>
            <person name="Kawahara Y."/>
            <person name="de la Bastide M."/>
            <person name="Hamilton J.P."/>
            <person name="Kanamori H."/>
            <person name="McCombie W.R."/>
            <person name="Ouyang S."/>
            <person name="Schwartz D.C."/>
            <person name="Tanaka T."/>
            <person name="Wu J."/>
            <person name="Zhou S."/>
            <person name="Childs K.L."/>
            <person name="Davidson R.M."/>
            <person name="Lin H."/>
            <person name="Quesada-Ocampo L."/>
            <person name="Vaillancourt B."/>
            <person name="Sakai H."/>
            <person name="Lee S.S."/>
            <person name="Kim J."/>
            <person name="Numa H."/>
            <person name="Itoh T."/>
            <person name="Buell C.R."/>
            <person name="Matsumoto T."/>
        </authorList>
    </citation>
    <scope>NUCLEOTIDE SEQUENCE [LARGE SCALE GENOMIC DNA]</scope>
    <source>
        <strain evidence="3">cv. Nipponbare</strain>
    </source>
</reference>
<reference evidence="3" key="1">
    <citation type="journal article" date="2005" name="Nature">
        <title>The map-based sequence of the rice genome.</title>
        <authorList>
            <consortium name="International rice genome sequencing project (IRGSP)"/>
            <person name="Matsumoto T."/>
            <person name="Wu J."/>
            <person name="Kanamori H."/>
            <person name="Katayose Y."/>
            <person name="Fujisawa M."/>
            <person name="Namiki N."/>
            <person name="Mizuno H."/>
            <person name="Yamamoto K."/>
            <person name="Antonio B.A."/>
            <person name="Baba T."/>
            <person name="Sakata K."/>
            <person name="Nagamura Y."/>
            <person name="Aoki H."/>
            <person name="Arikawa K."/>
            <person name="Arita K."/>
            <person name="Bito T."/>
            <person name="Chiden Y."/>
            <person name="Fujitsuka N."/>
            <person name="Fukunaka R."/>
            <person name="Hamada M."/>
            <person name="Harada C."/>
            <person name="Hayashi A."/>
            <person name="Hijishita S."/>
            <person name="Honda M."/>
            <person name="Hosokawa S."/>
            <person name="Ichikawa Y."/>
            <person name="Idonuma A."/>
            <person name="Iijima M."/>
            <person name="Ikeda M."/>
            <person name="Ikeno M."/>
            <person name="Ito K."/>
            <person name="Ito S."/>
            <person name="Ito T."/>
            <person name="Ito Y."/>
            <person name="Ito Y."/>
            <person name="Iwabuchi A."/>
            <person name="Kamiya K."/>
            <person name="Karasawa W."/>
            <person name="Kurita K."/>
            <person name="Katagiri S."/>
            <person name="Kikuta A."/>
            <person name="Kobayashi H."/>
            <person name="Kobayashi N."/>
            <person name="Machita K."/>
            <person name="Maehara T."/>
            <person name="Masukawa M."/>
            <person name="Mizubayashi T."/>
            <person name="Mukai Y."/>
            <person name="Nagasaki H."/>
            <person name="Nagata Y."/>
            <person name="Naito S."/>
            <person name="Nakashima M."/>
            <person name="Nakama Y."/>
            <person name="Nakamichi Y."/>
            <person name="Nakamura M."/>
            <person name="Meguro A."/>
            <person name="Negishi M."/>
            <person name="Ohta I."/>
            <person name="Ohta T."/>
            <person name="Okamoto M."/>
            <person name="Ono N."/>
            <person name="Saji S."/>
            <person name="Sakaguchi M."/>
            <person name="Sakai K."/>
            <person name="Shibata M."/>
            <person name="Shimokawa T."/>
            <person name="Song J."/>
            <person name="Takazaki Y."/>
            <person name="Terasawa K."/>
            <person name="Tsugane M."/>
            <person name="Tsuji K."/>
            <person name="Ueda S."/>
            <person name="Waki K."/>
            <person name="Yamagata H."/>
            <person name="Yamamoto M."/>
            <person name="Yamamoto S."/>
            <person name="Yamane H."/>
            <person name="Yoshiki S."/>
            <person name="Yoshihara R."/>
            <person name="Yukawa K."/>
            <person name="Zhong H."/>
            <person name="Yano M."/>
            <person name="Yuan Q."/>
            <person name="Ouyang S."/>
            <person name="Liu J."/>
            <person name="Jones K.M."/>
            <person name="Gansberger K."/>
            <person name="Moffat K."/>
            <person name="Hill J."/>
            <person name="Bera J."/>
            <person name="Fadrosh D."/>
            <person name="Jin S."/>
            <person name="Johri S."/>
            <person name="Kim M."/>
            <person name="Overton L."/>
            <person name="Reardon M."/>
            <person name="Tsitrin T."/>
            <person name="Vuong H."/>
            <person name="Weaver B."/>
            <person name="Ciecko A."/>
            <person name="Tallon L."/>
            <person name="Jackson J."/>
            <person name="Pai G."/>
            <person name="Aken S.V."/>
            <person name="Utterback T."/>
            <person name="Reidmuller S."/>
            <person name="Feldblyum T."/>
            <person name="Hsiao J."/>
            <person name="Zismann V."/>
            <person name="Iobst S."/>
            <person name="de Vazeille A.R."/>
            <person name="Buell C.R."/>
            <person name="Ying K."/>
            <person name="Li Y."/>
            <person name="Lu T."/>
            <person name="Huang Y."/>
            <person name="Zhao Q."/>
            <person name="Feng Q."/>
            <person name="Zhang L."/>
            <person name="Zhu J."/>
            <person name="Weng Q."/>
            <person name="Mu J."/>
            <person name="Lu Y."/>
            <person name="Fan D."/>
            <person name="Liu Y."/>
            <person name="Guan J."/>
            <person name="Zhang Y."/>
            <person name="Yu S."/>
            <person name="Liu X."/>
            <person name="Zhang Y."/>
            <person name="Hong G."/>
            <person name="Han B."/>
            <person name="Choisne N."/>
            <person name="Demange N."/>
            <person name="Orjeda G."/>
            <person name="Samain S."/>
            <person name="Cattolico L."/>
            <person name="Pelletier E."/>
            <person name="Couloux A."/>
            <person name="Segurens B."/>
            <person name="Wincker P."/>
            <person name="D'Hont A."/>
            <person name="Scarpelli C."/>
            <person name="Weissenbach J."/>
            <person name="Salanoubat M."/>
            <person name="Quetier F."/>
            <person name="Yu Y."/>
            <person name="Kim H.R."/>
            <person name="Rambo T."/>
            <person name="Currie J."/>
            <person name="Collura K."/>
            <person name="Luo M."/>
            <person name="Yang T."/>
            <person name="Ammiraju J.S.S."/>
            <person name="Engler F."/>
            <person name="Soderlund C."/>
            <person name="Wing R.A."/>
            <person name="Palmer L.E."/>
            <person name="de la Bastide M."/>
            <person name="Spiegel L."/>
            <person name="Nascimento L."/>
            <person name="Zutavern T."/>
            <person name="O'Shaughnessy A."/>
            <person name="Dike S."/>
            <person name="Dedhia N."/>
            <person name="Preston R."/>
            <person name="Balija V."/>
            <person name="McCombie W.R."/>
            <person name="Chow T."/>
            <person name="Chen H."/>
            <person name="Chung M."/>
            <person name="Chen C."/>
            <person name="Shaw J."/>
            <person name="Wu H."/>
            <person name="Hsiao K."/>
            <person name="Chao Y."/>
            <person name="Chu M."/>
            <person name="Cheng C."/>
            <person name="Hour A."/>
            <person name="Lee P."/>
            <person name="Lin S."/>
            <person name="Lin Y."/>
            <person name="Liou J."/>
            <person name="Liu S."/>
            <person name="Hsing Y."/>
            <person name="Raghuvanshi S."/>
            <person name="Mohanty A."/>
            <person name="Bharti A.K."/>
            <person name="Gaur A."/>
            <person name="Gupta V."/>
            <person name="Kumar D."/>
            <person name="Ravi V."/>
            <person name="Vij S."/>
            <person name="Kapur A."/>
            <person name="Khurana P."/>
            <person name="Khurana P."/>
            <person name="Khurana J.P."/>
            <person name="Tyagi A.K."/>
            <person name="Gaikwad K."/>
            <person name="Singh A."/>
            <person name="Dalal V."/>
            <person name="Srivastava S."/>
            <person name="Dixit A."/>
            <person name="Pal A.K."/>
            <person name="Ghazi I.A."/>
            <person name="Yadav M."/>
            <person name="Pandit A."/>
            <person name="Bhargava A."/>
            <person name="Sureshbabu K."/>
            <person name="Batra K."/>
            <person name="Sharma T.R."/>
            <person name="Mohapatra T."/>
            <person name="Singh N.K."/>
            <person name="Messing J."/>
            <person name="Nelson A.B."/>
            <person name="Fuks G."/>
            <person name="Kavchok S."/>
            <person name="Keizer G."/>
            <person name="Linton E."/>
            <person name="Llaca V."/>
            <person name="Song R."/>
            <person name="Tanyolac B."/>
            <person name="Young S."/>
            <person name="Ho-Il K."/>
            <person name="Hahn J.H."/>
            <person name="Sangsakoo G."/>
            <person name="Vanavichit A."/>
            <person name="de Mattos Luiz.A.T."/>
            <person name="Zimmer P.D."/>
            <person name="Malone G."/>
            <person name="Dellagostin O."/>
            <person name="de Oliveira A.C."/>
            <person name="Bevan M."/>
            <person name="Bancroft I."/>
            <person name="Minx P."/>
            <person name="Cordum H."/>
            <person name="Wilson R."/>
            <person name="Cheng Z."/>
            <person name="Jin W."/>
            <person name="Jiang J."/>
            <person name="Leong S.A."/>
            <person name="Iwama H."/>
            <person name="Gojobori T."/>
            <person name="Itoh T."/>
            <person name="Niimura Y."/>
            <person name="Fujii Y."/>
            <person name="Habara T."/>
            <person name="Sakai H."/>
            <person name="Sato Y."/>
            <person name="Wilson G."/>
            <person name="Kumar K."/>
            <person name="McCouch S."/>
            <person name="Juretic N."/>
            <person name="Hoen D."/>
            <person name="Wright S."/>
            <person name="Bruskiewich R."/>
            <person name="Bureau T."/>
            <person name="Miyao A."/>
            <person name="Hirochika H."/>
            <person name="Nishikawa T."/>
            <person name="Kadowaki K."/>
            <person name="Sugiura M."/>
            <person name="Burr B."/>
            <person name="Sasaki T."/>
        </authorList>
    </citation>
    <scope>NUCLEOTIDE SEQUENCE [LARGE SCALE GENOMIC DNA]</scope>
    <source>
        <strain evidence="3">cv. Nipponbare</strain>
    </source>
</reference>
<evidence type="ECO:0000256" key="1">
    <source>
        <dbReference type="SAM" id="MobiDB-lite"/>
    </source>
</evidence>
<name>A0A0P0VPZ5_ORYSJ</name>
<dbReference type="AlphaFoldDB" id="A0A0P0VPZ5"/>
<gene>
    <name evidence="2" type="ordered locus">Os02g0773000</name>
    <name evidence="2" type="ORF">OSNPB_020773000</name>
</gene>
<protein>
    <submittedName>
        <fullName evidence="2">Os02g0773000 protein</fullName>
    </submittedName>
</protein>
<dbReference type="PaxDb" id="39947-A0A0P0VPZ5"/>